<dbReference type="Gene3D" id="3.40.50.360">
    <property type="match status" value="1"/>
</dbReference>
<dbReference type="InterPro" id="IPR005025">
    <property type="entry name" value="FMN_Rdtase-like_dom"/>
</dbReference>
<evidence type="ECO:0000259" key="1">
    <source>
        <dbReference type="Pfam" id="PF03358"/>
    </source>
</evidence>
<dbReference type="OrthoDB" id="9812295at2"/>
<protein>
    <submittedName>
        <fullName evidence="2">NADPH-dependent FMN reductase</fullName>
    </submittedName>
</protein>
<evidence type="ECO:0000313" key="3">
    <source>
        <dbReference type="Proteomes" id="UP000019666"/>
    </source>
</evidence>
<dbReference type="InterPro" id="IPR029039">
    <property type="entry name" value="Flavoprotein-like_sf"/>
</dbReference>
<dbReference type="SUPFAM" id="SSF52218">
    <property type="entry name" value="Flavoproteins"/>
    <property type="match status" value="1"/>
</dbReference>
<dbReference type="PANTHER" id="PTHR30543">
    <property type="entry name" value="CHROMATE REDUCTASE"/>
    <property type="match status" value="1"/>
</dbReference>
<sequence>MALKLNVIIGSTRPGRVGPSVARWIADVAAEHGAFKVELVDLADFGLPLLDEAAHPRLQAYANEPTRRWSQSVDSADAFLFVTPEYDFFPPAALVNAVQVLIKEWAYKPAGVVSYGGISGGLRAGQELRQLLVNVNVHPLPQAVPVPFVPQHLAEDGAFRATPPMQDGARLLLDELHKWAVALKTLRPGSAEEPTRQDKAA</sequence>
<comment type="caution">
    <text evidence="2">The sequence shown here is derived from an EMBL/GenBank/DDBJ whole genome shotgun (WGS) entry which is preliminary data.</text>
</comment>
<dbReference type="PANTHER" id="PTHR30543:SF21">
    <property type="entry name" value="NAD(P)H-DEPENDENT FMN REDUCTASE LOT6"/>
    <property type="match status" value="1"/>
</dbReference>
<dbReference type="InterPro" id="IPR050712">
    <property type="entry name" value="NAD(P)H-dep_reductase"/>
</dbReference>
<keyword evidence="3" id="KW-1185">Reference proteome</keyword>
<proteinExistence type="predicted"/>
<dbReference type="HOGENOM" id="CLU_055322_2_2_5"/>
<dbReference type="GO" id="GO:0005829">
    <property type="term" value="C:cytosol"/>
    <property type="evidence" value="ECO:0007669"/>
    <property type="project" value="TreeGrafter"/>
</dbReference>
<evidence type="ECO:0000313" key="2">
    <source>
        <dbReference type="EMBL" id="EYD78245.1"/>
    </source>
</evidence>
<dbReference type="AlphaFoldDB" id="A0A017HV86"/>
<dbReference type="EMBL" id="AOSK01000005">
    <property type="protein sequence ID" value="EYD78245.1"/>
    <property type="molecule type" value="Genomic_DNA"/>
</dbReference>
<dbReference type="STRING" id="442562.Rumeso_00074"/>
<accession>A0A017HV86</accession>
<dbReference type="PATRIC" id="fig|442562.3.peg.75"/>
<organism evidence="2 3">
    <name type="scientific">Rubellimicrobium mesophilum DSM 19309</name>
    <dbReference type="NCBI Taxonomy" id="442562"/>
    <lineage>
        <taxon>Bacteria</taxon>
        <taxon>Pseudomonadati</taxon>
        <taxon>Pseudomonadota</taxon>
        <taxon>Alphaproteobacteria</taxon>
        <taxon>Rhodobacterales</taxon>
        <taxon>Roseobacteraceae</taxon>
        <taxon>Rubellimicrobium</taxon>
    </lineage>
</organism>
<gene>
    <name evidence="2" type="ORF">Rumeso_00074</name>
</gene>
<name>A0A017HV86_9RHOB</name>
<reference evidence="2 3" key="1">
    <citation type="submission" date="2013-02" db="EMBL/GenBank/DDBJ databases">
        <authorList>
            <person name="Fiebig A."/>
            <person name="Goeker M."/>
            <person name="Klenk H.-P.P."/>
        </authorList>
    </citation>
    <scope>NUCLEOTIDE SEQUENCE [LARGE SCALE GENOMIC DNA]</scope>
    <source>
        <strain evidence="2 3">DSM 19309</strain>
    </source>
</reference>
<dbReference type="GO" id="GO:0010181">
    <property type="term" value="F:FMN binding"/>
    <property type="evidence" value="ECO:0007669"/>
    <property type="project" value="TreeGrafter"/>
</dbReference>
<dbReference type="RefSeq" id="WP_051521547.1">
    <property type="nucleotide sequence ID" value="NZ_KK088615.1"/>
</dbReference>
<dbReference type="Proteomes" id="UP000019666">
    <property type="component" value="Unassembled WGS sequence"/>
</dbReference>
<dbReference type="Pfam" id="PF03358">
    <property type="entry name" value="FMN_red"/>
    <property type="match status" value="1"/>
</dbReference>
<feature type="domain" description="NADPH-dependent FMN reductase-like" evidence="1">
    <location>
        <begin position="4"/>
        <end position="147"/>
    </location>
</feature>
<dbReference type="GO" id="GO:0016491">
    <property type="term" value="F:oxidoreductase activity"/>
    <property type="evidence" value="ECO:0007669"/>
    <property type="project" value="InterPro"/>
</dbReference>